<protein>
    <recommendedName>
        <fullName evidence="11">3-dehydrosphinganine reductase</fullName>
        <ecNumber evidence="11">1.1.1.102</ecNumber>
    </recommendedName>
</protein>
<evidence type="ECO:0000256" key="11">
    <source>
        <dbReference type="ARBA" id="ARBA00026112"/>
    </source>
</evidence>
<dbReference type="InterPro" id="IPR020904">
    <property type="entry name" value="Sc_DH/Rdtase_CS"/>
</dbReference>
<keyword evidence="8" id="KW-0746">Sphingolipid metabolism</keyword>
<dbReference type="AlphaFoldDB" id="A0A928VZ26"/>
<evidence type="ECO:0000313" key="15">
    <source>
        <dbReference type="EMBL" id="MBE9041462.1"/>
    </source>
</evidence>
<proteinExistence type="inferred from homology"/>
<comment type="caution">
    <text evidence="15">The sequence shown here is derived from an EMBL/GenBank/DDBJ whole genome shotgun (WGS) entry which is preliminary data.</text>
</comment>
<dbReference type="PANTHER" id="PTHR43550">
    <property type="entry name" value="3-KETODIHYDROSPHINGOSINE REDUCTASE"/>
    <property type="match status" value="1"/>
</dbReference>
<evidence type="ECO:0000256" key="12">
    <source>
        <dbReference type="RuleBase" id="RU000363"/>
    </source>
</evidence>
<keyword evidence="10" id="KW-0443">Lipid metabolism</keyword>
<evidence type="ECO:0000256" key="9">
    <source>
        <dbReference type="ARBA" id="ARBA00023002"/>
    </source>
</evidence>
<dbReference type="GO" id="GO:0006666">
    <property type="term" value="P:3-keto-sphinganine metabolic process"/>
    <property type="evidence" value="ECO:0007669"/>
    <property type="project" value="InterPro"/>
</dbReference>
<dbReference type="InterPro" id="IPR002347">
    <property type="entry name" value="SDR_fam"/>
</dbReference>
<dbReference type="GO" id="GO:0047560">
    <property type="term" value="F:3-dehydrosphinganine reductase activity"/>
    <property type="evidence" value="ECO:0007669"/>
    <property type="project" value="UniProtKB-EC"/>
</dbReference>
<dbReference type="GO" id="GO:0030148">
    <property type="term" value="P:sphingolipid biosynthetic process"/>
    <property type="evidence" value="ECO:0007669"/>
    <property type="project" value="InterPro"/>
</dbReference>
<dbReference type="EC" id="1.1.1.102" evidence="11"/>
<evidence type="ECO:0000256" key="8">
    <source>
        <dbReference type="ARBA" id="ARBA00022919"/>
    </source>
</evidence>
<dbReference type="PANTHER" id="PTHR43550:SF3">
    <property type="entry name" value="3-KETODIHYDROSPHINGOSINE REDUCTASE"/>
    <property type="match status" value="1"/>
</dbReference>
<dbReference type="Gene3D" id="3.40.50.720">
    <property type="entry name" value="NAD(P)-binding Rossmann-like Domain"/>
    <property type="match status" value="1"/>
</dbReference>
<evidence type="ECO:0000259" key="14">
    <source>
        <dbReference type="SMART" id="SM00822"/>
    </source>
</evidence>
<organism evidence="15 16">
    <name type="scientific">Zarconia navalis LEGE 11467</name>
    <dbReference type="NCBI Taxonomy" id="1828826"/>
    <lineage>
        <taxon>Bacteria</taxon>
        <taxon>Bacillati</taxon>
        <taxon>Cyanobacteriota</taxon>
        <taxon>Cyanophyceae</taxon>
        <taxon>Oscillatoriophycideae</taxon>
        <taxon>Oscillatoriales</taxon>
        <taxon>Oscillatoriales incertae sedis</taxon>
        <taxon>Zarconia</taxon>
        <taxon>Zarconia navalis</taxon>
    </lineage>
</organism>
<dbReference type="Pfam" id="PF00106">
    <property type="entry name" value="adh_short"/>
    <property type="match status" value="1"/>
</dbReference>
<dbReference type="InterPro" id="IPR057326">
    <property type="entry name" value="KR_dom"/>
</dbReference>
<evidence type="ECO:0000256" key="7">
    <source>
        <dbReference type="ARBA" id="ARBA00022857"/>
    </source>
</evidence>
<dbReference type="EMBL" id="JADEXN010000198">
    <property type="protein sequence ID" value="MBE9041462.1"/>
    <property type="molecule type" value="Genomic_DNA"/>
</dbReference>
<dbReference type="CDD" id="cd08939">
    <property type="entry name" value="KDSR-like_SDR_c"/>
    <property type="match status" value="1"/>
</dbReference>
<dbReference type="PRINTS" id="PR00080">
    <property type="entry name" value="SDRFAMILY"/>
</dbReference>
<dbReference type="PRINTS" id="PR00081">
    <property type="entry name" value="GDHRDH"/>
</dbReference>
<gene>
    <name evidence="15" type="ORF">IQ235_11785</name>
</gene>
<comment type="pathway">
    <text evidence="2">Lipid metabolism; sphingolipid metabolism.</text>
</comment>
<dbReference type="RefSeq" id="WP_264321668.1">
    <property type="nucleotide sequence ID" value="NZ_JADEXN010000198.1"/>
</dbReference>
<comment type="similarity">
    <text evidence="4 12">Belongs to the short-chain dehydrogenases/reductases (SDR) family.</text>
</comment>
<accession>A0A928VZ26</accession>
<feature type="region of interest" description="Disordered" evidence="13">
    <location>
        <begin position="195"/>
        <end position="216"/>
    </location>
</feature>
<dbReference type="FunFam" id="3.40.50.720:FF:000468">
    <property type="entry name" value="Short-chain dehydrogenase, putative"/>
    <property type="match status" value="1"/>
</dbReference>
<evidence type="ECO:0000256" key="5">
    <source>
        <dbReference type="ARBA" id="ARBA00022741"/>
    </source>
</evidence>
<name>A0A928VZ26_9CYAN</name>
<keyword evidence="16" id="KW-1185">Reference proteome</keyword>
<sequence>MKEFQGKHAIITGGSSGIGLATAQLLASQGAHISIVARSPSKLELAKTEIEAAKVRSEQRVNVIEADVADRDRAEAAMEKAIELGGLPHLLVTSAGIAHPGYFLELSPQIFEETMAVNYFGSLYCVRAVLPAMLQQKTGHLVLISSGAGLIGLYGYTAYSASKFALRGFAESLRPELKGTEVNISIVYPPDTDTPQLAAENKTKPPETKAITQSAETWQPEDVAREILRGVLNKSFAITPGLEMSLLQRLHSAIAPGLYWYLDRLAANARSN</sequence>
<evidence type="ECO:0000256" key="6">
    <source>
        <dbReference type="ARBA" id="ARBA00022824"/>
    </source>
</evidence>
<keyword evidence="7" id="KW-0521">NADP</keyword>
<evidence type="ECO:0000256" key="13">
    <source>
        <dbReference type="SAM" id="MobiDB-lite"/>
    </source>
</evidence>
<keyword evidence="5" id="KW-0547">Nucleotide-binding</keyword>
<comment type="subcellular location">
    <subcellularLocation>
        <location evidence="1">Endoplasmic reticulum</location>
    </subcellularLocation>
</comment>
<dbReference type="Proteomes" id="UP000621799">
    <property type="component" value="Unassembled WGS sequence"/>
</dbReference>
<dbReference type="GO" id="GO:0000166">
    <property type="term" value="F:nucleotide binding"/>
    <property type="evidence" value="ECO:0007669"/>
    <property type="project" value="UniProtKB-KW"/>
</dbReference>
<dbReference type="SMART" id="SM00822">
    <property type="entry name" value="PKS_KR"/>
    <property type="match status" value="1"/>
</dbReference>
<evidence type="ECO:0000256" key="4">
    <source>
        <dbReference type="ARBA" id="ARBA00006484"/>
    </source>
</evidence>
<evidence type="ECO:0000256" key="1">
    <source>
        <dbReference type="ARBA" id="ARBA00004240"/>
    </source>
</evidence>
<evidence type="ECO:0000256" key="10">
    <source>
        <dbReference type="ARBA" id="ARBA00023098"/>
    </source>
</evidence>
<reference evidence="15" key="1">
    <citation type="submission" date="2020-10" db="EMBL/GenBank/DDBJ databases">
        <authorList>
            <person name="Castelo-Branco R."/>
            <person name="Eusebio N."/>
            <person name="Adriana R."/>
            <person name="Vieira A."/>
            <person name="Brugerolle De Fraissinette N."/>
            <person name="Rezende De Castro R."/>
            <person name="Schneider M.P."/>
            <person name="Vasconcelos V."/>
            <person name="Leao P.N."/>
        </authorList>
    </citation>
    <scope>NUCLEOTIDE SEQUENCE</scope>
    <source>
        <strain evidence="15">LEGE 11467</strain>
    </source>
</reference>
<keyword evidence="6" id="KW-0256">Endoplasmic reticulum</keyword>
<comment type="pathway">
    <text evidence="3">Sphingolipid metabolism.</text>
</comment>
<evidence type="ECO:0000256" key="2">
    <source>
        <dbReference type="ARBA" id="ARBA00004760"/>
    </source>
</evidence>
<dbReference type="SUPFAM" id="SSF51735">
    <property type="entry name" value="NAD(P)-binding Rossmann-fold domains"/>
    <property type="match status" value="1"/>
</dbReference>
<keyword evidence="9" id="KW-0560">Oxidoreductase</keyword>
<dbReference type="GO" id="GO:0016020">
    <property type="term" value="C:membrane"/>
    <property type="evidence" value="ECO:0007669"/>
    <property type="project" value="GOC"/>
</dbReference>
<evidence type="ECO:0000256" key="3">
    <source>
        <dbReference type="ARBA" id="ARBA00004991"/>
    </source>
</evidence>
<dbReference type="InterPro" id="IPR045022">
    <property type="entry name" value="KDSR-like"/>
</dbReference>
<dbReference type="PROSITE" id="PS00061">
    <property type="entry name" value="ADH_SHORT"/>
    <property type="match status" value="1"/>
</dbReference>
<feature type="domain" description="Ketoreductase" evidence="14">
    <location>
        <begin position="7"/>
        <end position="190"/>
    </location>
</feature>
<evidence type="ECO:0000313" key="16">
    <source>
        <dbReference type="Proteomes" id="UP000621799"/>
    </source>
</evidence>
<dbReference type="InterPro" id="IPR036291">
    <property type="entry name" value="NAD(P)-bd_dom_sf"/>
</dbReference>